<proteinExistence type="predicted"/>
<reference evidence="2 3" key="1">
    <citation type="journal article" date="2016" name="Nat. Commun.">
        <title>Thousands of microbial genomes shed light on interconnected biogeochemical processes in an aquifer system.</title>
        <authorList>
            <person name="Anantharaman K."/>
            <person name="Brown C.T."/>
            <person name="Hug L.A."/>
            <person name="Sharon I."/>
            <person name="Castelle C.J."/>
            <person name="Probst A.J."/>
            <person name="Thomas B.C."/>
            <person name="Singh A."/>
            <person name="Wilkins M.J."/>
            <person name="Karaoz U."/>
            <person name="Brodie E.L."/>
            <person name="Williams K.H."/>
            <person name="Hubbard S.S."/>
            <person name="Banfield J.F."/>
        </authorList>
    </citation>
    <scope>NUCLEOTIDE SEQUENCE [LARGE SCALE GENOMIC DNA]</scope>
</reference>
<sequence length="265" mass="30013">MNVIPLGTNGFFPSFGRETMCFAVPYGKTLIILDAGTGLYRLAEPIGKKLLTGVENIHLFLSHYHLDHTFGFYGAFNLLKGKKITVFGSRPKKVFSELPALGYFPVKYDRQFSDFNFKQLTAGKQEVDDYAVFVKKQYHRGEGSLALRFEFISKYKTSLAYVTDSEPTQEGVKFVKNTTLLLHEHWFNGNDLGREKGIRLEDQLIDGHVTTIGAALIAKEAKAGKLCLAHHYPFYNAKQLENQRELARKIFPKTELALDLSMVSF</sequence>
<dbReference type="InterPro" id="IPR036866">
    <property type="entry name" value="RibonucZ/Hydroxyglut_hydro"/>
</dbReference>
<evidence type="ECO:0000313" key="3">
    <source>
        <dbReference type="Proteomes" id="UP000177092"/>
    </source>
</evidence>
<organism evidence="2 3">
    <name type="scientific">Candidatus Gottesmanbacteria bacterium RIFCSPHIGHO2_02_FULL_40_13</name>
    <dbReference type="NCBI Taxonomy" id="1798384"/>
    <lineage>
        <taxon>Bacteria</taxon>
        <taxon>Candidatus Gottesmaniibacteriota</taxon>
    </lineage>
</organism>
<dbReference type="STRING" id="1798384.A3D03_00345"/>
<comment type="caution">
    <text evidence="2">The sequence shown here is derived from an EMBL/GenBank/DDBJ whole genome shotgun (WGS) entry which is preliminary data.</text>
</comment>
<dbReference type="EMBL" id="MFJN01000068">
    <property type="protein sequence ID" value="OGG19858.1"/>
    <property type="molecule type" value="Genomic_DNA"/>
</dbReference>
<dbReference type="PANTHER" id="PTHR46018">
    <property type="entry name" value="ZINC PHOSPHODIESTERASE ELAC PROTEIN 1"/>
    <property type="match status" value="1"/>
</dbReference>
<name>A0A1F6A541_9BACT</name>
<protein>
    <recommendedName>
        <fullName evidence="1">Metallo-beta-lactamase domain-containing protein</fullName>
    </recommendedName>
</protein>
<gene>
    <name evidence="2" type="ORF">A3D03_00345</name>
</gene>
<dbReference type="InterPro" id="IPR001279">
    <property type="entry name" value="Metallo-B-lactamas"/>
</dbReference>
<feature type="domain" description="Metallo-beta-lactamase" evidence="1">
    <location>
        <begin position="31"/>
        <end position="231"/>
    </location>
</feature>
<evidence type="ECO:0000259" key="1">
    <source>
        <dbReference type="Pfam" id="PF12706"/>
    </source>
</evidence>
<dbReference type="GO" id="GO:0042781">
    <property type="term" value="F:3'-tRNA processing endoribonuclease activity"/>
    <property type="evidence" value="ECO:0007669"/>
    <property type="project" value="TreeGrafter"/>
</dbReference>
<dbReference type="AlphaFoldDB" id="A0A1F6A541"/>
<accession>A0A1F6A541</accession>
<dbReference type="PANTHER" id="PTHR46018:SF2">
    <property type="entry name" value="ZINC PHOSPHODIESTERASE ELAC PROTEIN 1"/>
    <property type="match status" value="1"/>
</dbReference>
<dbReference type="Pfam" id="PF12706">
    <property type="entry name" value="Lactamase_B_2"/>
    <property type="match status" value="1"/>
</dbReference>
<dbReference type="Gene3D" id="3.60.15.10">
    <property type="entry name" value="Ribonuclease Z/Hydroxyacylglutathione hydrolase-like"/>
    <property type="match status" value="1"/>
</dbReference>
<evidence type="ECO:0000313" key="2">
    <source>
        <dbReference type="EMBL" id="OGG19858.1"/>
    </source>
</evidence>
<dbReference type="Proteomes" id="UP000177092">
    <property type="component" value="Unassembled WGS sequence"/>
</dbReference>
<dbReference type="SUPFAM" id="SSF56281">
    <property type="entry name" value="Metallo-hydrolase/oxidoreductase"/>
    <property type="match status" value="1"/>
</dbReference>